<dbReference type="Gene3D" id="1.20.1250.20">
    <property type="entry name" value="MFS general substrate transporter like domains"/>
    <property type="match status" value="1"/>
</dbReference>
<dbReference type="SUPFAM" id="SSF103473">
    <property type="entry name" value="MFS general substrate transporter"/>
    <property type="match status" value="1"/>
</dbReference>
<keyword evidence="2" id="KW-1003">Cell membrane</keyword>
<dbReference type="Proteomes" id="UP001157138">
    <property type="component" value="Unassembled WGS sequence"/>
</dbReference>
<comment type="subcellular location">
    <subcellularLocation>
        <location evidence="1">Cell membrane</location>
        <topology evidence="1">Multi-pass membrane protein</topology>
    </subcellularLocation>
</comment>
<proteinExistence type="predicted"/>
<evidence type="ECO:0000313" key="8">
    <source>
        <dbReference type="Proteomes" id="UP001157138"/>
    </source>
</evidence>
<evidence type="ECO:0000256" key="6">
    <source>
        <dbReference type="SAM" id="Phobius"/>
    </source>
</evidence>
<dbReference type="EMBL" id="BSPW01000023">
    <property type="protein sequence ID" value="GLT17499.1"/>
    <property type="molecule type" value="Genomic_DNA"/>
</dbReference>
<sequence length="178" mass="20119">MGDLKYIVLIFSIFHLFLGGINVVLPFVGIVGEQNYYGYLLGTEAFGAVLAGLTYRRASSYLQKIDERNILFLCGIFILLTIPHLGIYLNLLTIMFYGYFFTLYSIFFLTTIQLKSEQDYIGRFFGILYTCISIFLPLGSLLFGFVEKVFSNYGMSIIGLMMILSAVVLLVLKKNKGV</sequence>
<keyword evidence="4 6" id="KW-1133">Transmembrane helix</keyword>
<evidence type="ECO:0008006" key="9">
    <source>
        <dbReference type="Google" id="ProtNLM"/>
    </source>
</evidence>
<reference evidence="8" key="1">
    <citation type="journal article" date="2019" name="Int. J. Syst. Evol. Microbiol.">
        <title>The Global Catalogue of Microorganisms (GCM) 10K type strain sequencing project: providing services to taxonomists for standard genome sequencing and annotation.</title>
        <authorList>
            <consortium name="The Broad Institute Genomics Platform"/>
            <consortium name="The Broad Institute Genome Sequencing Center for Infectious Disease"/>
            <person name="Wu L."/>
            <person name="Ma J."/>
        </authorList>
    </citation>
    <scope>NUCLEOTIDE SEQUENCE [LARGE SCALE GENOMIC DNA]</scope>
    <source>
        <strain evidence="8">NBRC 108723</strain>
    </source>
</reference>
<feature type="transmembrane region" description="Helical" evidence="6">
    <location>
        <begin position="36"/>
        <end position="58"/>
    </location>
</feature>
<protein>
    <recommendedName>
        <fullName evidence="9">MFS transporter</fullName>
    </recommendedName>
</protein>
<feature type="transmembrane region" description="Helical" evidence="6">
    <location>
        <begin position="94"/>
        <end position="112"/>
    </location>
</feature>
<dbReference type="PANTHER" id="PTHR23513">
    <property type="entry name" value="INTEGRAL MEMBRANE EFFLUX PROTEIN-RELATED"/>
    <property type="match status" value="1"/>
</dbReference>
<evidence type="ECO:0000313" key="7">
    <source>
        <dbReference type="EMBL" id="GLT17499.1"/>
    </source>
</evidence>
<keyword evidence="5 6" id="KW-0472">Membrane</keyword>
<name>A0ABQ6EWZ8_9VIBR</name>
<keyword evidence="3 6" id="KW-0812">Transmembrane</keyword>
<evidence type="ECO:0000256" key="4">
    <source>
        <dbReference type="ARBA" id="ARBA00022989"/>
    </source>
</evidence>
<dbReference type="InterPro" id="IPR036259">
    <property type="entry name" value="MFS_trans_sf"/>
</dbReference>
<feature type="transmembrane region" description="Helical" evidence="6">
    <location>
        <begin position="7"/>
        <end position="30"/>
    </location>
</feature>
<evidence type="ECO:0000256" key="1">
    <source>
        <dbReference type="ARBA" id="ARBA00004651"/>
    </source>
</evidence>
<feature type="transmembrane region" description="Helical" evidence="6">
    <location>
        <begin position="124"/>
        <end position="146"/>
    </location>
</feature>
<organism evidence="7 8">
    <name type="scientific">Vibrio zhanjiangensis</name>
    <dbReference type="NCBI Taxonomy" id="1046128"/>
    <lineage>
        <taxon>Bacteria</taxon>
        <taxon>Pseudomonadati</taxon>
        <taxon>Pseudomonadota</taxon>
        <taxon>Gammaproteobacteria</taxon>
        <taxon>Vibrionales</taxon>
        <taxon>Vibrionaceae</taxon>
        <taxon>Vibrio</taxon>
    </lineage>
</organism>
<evidence type="ECO:0000256" key="5">
    <source>
        <dbReference type="ARBA" id="ARBA00023136"/>
    </source>
</evidence>
<comment type="caution">
    <text evidence="7">The sequence shown here is derived from an EMBL/GenBank/DDBJ whole genome shotgun (WGS) entry which is preliminary data.</text>
</comment>
<evidence type="ECO:0000256" key="3">
    <source>
        <dbReference type="ARBA" id="ARBA00022692"/>
    </source>
</evidence>
<gene>
    <name evidence="7" type="ORF">GCM10007938_12760</name>
</gene>
<accession>A0ABQ6EWZ8</accession>
<feature type="transmembrane region" description="Helical" evidence="6">
    <location>
        <begin position="70"/>
        <end position="88"/>
    </location>
</feature>
<dbReference type="PANTHER" id="PTHR23513:SF6">
    <property type="entry name" value="MAJOR FACILITATOR SUPERFAMILY ASSOCIATED DOMAIN-CONTAINING PROTEIN"/>
    <property type="match status" value="1"/>
</dbReference>
<keyword evidence="8" id="KW-1185">Reference proteome</keyword>
<feature type="transmembrane region" description="Helical" evidence="6">
    <location>
        <begin position="152"/>
        <end position="172"/>
    </location>
</feature>
<evidence type="ECO:0000256" key="2">
    <source>
        <dbReference type="ARBA" id="ARBA00022475"/>
    </source>
</evidence>